<dbReference type="SUPFAM" id="SSF57667">
    <property type="entry name" value="beta-beta-alpha zinc fingers"/>
    <property type="match status" value="1"/>
</dbReference>
<dbReference type="InterPro" id="IPR036236">
    <property type="entry name" value="Znf_C2H2_sf"/>
</dbReference>
<protein>
    <submittedName>
        <fullName evidence="4">Zinc finger protein ZAT9</fullName>
    </submittedName>
</protein>
<keyword evidence="1" id="KW-0479">Metal-binding</keyword>
<evidence type="ECO:0000313" key="4">
    <source>
        <dbReference type="EMBL" id="KAL0397736.1"/>
    </source>
</evidence>
<reference evidence="4" key="2">
    <citation type="journal article" date="2024" name="Plant">
        <title>Genomic evolution and insights into agronomic trait innovations of Sesamum species.</title>
        <authorList>
            <person name="Miao H."/>
            <person name="Wang L."/>
            <person name="Qu L."/>
            <person name="Liu H."/>
            <person name="Sun Y."/>
            <person name="Le M."/>
            <person name="Wang Q."/>
            <person name="Wei S."/>
            <person name="Zheng Y."/>
            <person name="Lin W."/>
            <person name="Duan Y."/>
            <person name="Cao H."/>
            <person name="Xiong S."/>
            <person name="Wang X."/>
            <person name="Wei L."/>
            <person name="Li C."/>
            <person name="Ma Q."/>
            <person name="Ju M."/>
            <person name="Zhao R."/>
            <person name="Li G."/>
            <person name="Mu C."/>
            <person name="Tian Q."/>
            <person name="Mei H."/>
            <person name="Zhang T."/>
            <person name="Gao T."/>
            <person name="Zhang H."/>
        </authorList>
    </citation>
    <scope>NUCLEOTIDE SEQUENCE</scope>
    <source>
        <strain evidence="4">KEN8</strain>
    </source>
</reference>
<feature type="compositionally biased region" description="Acidic residues" evidence="2">
    <location>
        <begin position="149"/>
        <end position="162"/>
    </location>
</feature>
<evidence type="ECO:0000256" key="2">
    <source>
        <dbReference type="SAM" id="MobiDB-lite"/>
    </source>
</evidence>
<evidence type="ECO:0000256" key="1">
    <source>
        <dbReference type="PROSITE-ProRule" id="PRU00042"/>
    </source>
</evidence>
<name>A0AAW2T1R8_9LAMI</name>
<feature type="compositionally biased region" description="Acidic residues" evidence="2">
    <location>
        <begin position="14"/>
        <end position="23"/>
    </location>
</feature>
<comment type="caution">
    <text evidence="4">The sequence shown here is derived from an EMBL/GenBank/DDBJ whole genome shotgun (WGS) entry which is preliminary data.</text>
</comment>
<dbReference type="PROSITE" id="PS50157">
    <property type="entry name" value="ZINC_FINGER_C2H2_2"/>
    <property type="match status" value="1"/>
</dbReference>
<feature type="compositionally biased region" description="Basic and acidic residues" evidence="2">
    <location>
        <begin position="92"/>
        <end position="107"/>
    </location>
</feature>
<feature type="compositionally biased region" description="Low complexity" evidence="2">
    <location>
        <begin position="29"/>
        <end position="38"/>
    </location>
</feature>
<feature type="domain" description="C2H2-type" evidence="3">
    <location>
        <begin position="201"/>
        <end position="223"/>
    </location>
</feature>
<dbReference type="PANTHER" id="PTHR46326:SF2">
    <property type="entry name" value="ZINC FINGER PROTEIN ZAT1-RELATED"/>
    <property type="match status" value="1"/>
</dbReference>
<keyword evidence="1" id="KW-0863">Zinc-finger</keyword>
<keyword evidence="1" id="KW-0862">Zinc</keyword>
<dbReference type="PANTHER" id="PTHR46326">
    <property type="entry name" value="ZINC FINGER PROTEIN ZAT1-RELATED"/>
    <property type="match status" value="1"/>
</dbReference>
<feature type="region of interest" description="Disordered" evidence="2">
    <location>
        <begin position="143"/>
        <end position="173"/>
    </location>
</feature>
<dbReference type="AlphaFoldDB" id="A0AAW2T1R8"/>
<dbReference type="InterPro" id="IPR013087">
    <property type="entry name" value="Znf_C2H2_type"/>
</dbReference>
<dbReference type="GO" id="GO:0008270">
    <property type="term" value="F:zinc ion binding"/>
    <property type="evidence" value="ECO:0007669"/>
    <property type="project" value="UniProtKB-KW"/>
</dbReference>
<proteinExistence type="predicted"/>
<feature type="compositionally biased region" description="Basic and acidic residues" evidence="2">
    <location>
        <begin position="53"/>
        <end position="63"/>
    </location>
</feature>
<gene>
    <name evidence="4" type="ORF">Scaly_0222000</name>
</gene>
<feature type="region of interest" description="Disordered" evidence="2">
    <location>
        <begin position="1"/>
        <end position="124"/>
    </location>
</feature>
<dbReference type="Pfam" id="PF13912">
    <property type="entry name" value="zf-C2H2_6"/>
    <property type="match status" value="1"/>
</dbReference>
<feature type="compositionally biased region" description="Acidic residues" evidence="2">
    <location>
        <begin position="39"/>
        <end position="52"/>
    </location>
</feature>
<feature type="compositionally biased region" description="Basic residues" evidence="2">
    <location>
        <begin position="64"/>
        <end position="73"/>
    </location>
</feature>
<dbReference type="GO" id="GO:0006355">
    <property type="term" value="P:regulation of DNA-templated transcription"/>
    <property type="evidence" value="ECO:0007669"/>
    <property type="project" value="InterPro"/>
</dbReference>
<accession>A0AAW2T1R8</accession>
<dbReference type="PROSITE" id="PS00028">
    <property type="entry name" value="ZINC_FINGER_C2H2_1"/>
    <property type="match status" value="1"/>
</dbReference>
<dbReference type="EMBL" id="JACGWM010000001">
    <property type="protein sequence ID" value="KAL0397736.1"/>
    <property type="molecule type" value="Genomic_DNA"/>
</dbReference>
<organism evidence="4">
    <name type="scientific">Sesamum calycinum</name>
    <dbReference type="NCBI Taxonomy" id="2727403"/>
    <lineage>
        <taxon>Eukaryota</taxon>
        <taxon>Viridiplantae</taxon>
        <taxon>Streptophyta</taxon>
        <taxon>Embryophyta</taxon>
        <taxon>Tracheophyta</taxon>
        <taxon>Spermatophyta</taxon>
        <taxon>Magnoliopsida</taxon>
        <taxon>eudicotyledons</taxon>
        <taxon>Gunneridae</taxon>
        <taxon>Pentapetalae</taxon>
        <taxon>asterids</taxon>
        <taxon>lamiids</taxon>
        <taxon>Lamiales</taxon>
        <taxon>Pedaliaceae</taxon>
        <taxon>Sesamum</taxon>
    </lineage>
</organism>
<evidence type="ECO:0000259" key="3">
    <source>
        <dbReference type="PROSITE" id="PS50157"/>
    </source>
</evidence>
<sequence>MRSHMMKFYAAKMEEEEEEEQQPFDDLQSLRSYSSTSSSEEEEEEEEEDRESETESSKKDTVCRRSKRVRKSRNSGFDGFSMNGPFFPVKKSKFETESKSKNNHHEYSSLVEPEPLSSISDTTPEEHVAHCLIMLSRDKWGREEKEYRDEEEEGKFENDYSEDSGVQGKPQEDQAHHRCGCTAASVGEIGGSKAVVEEKIHECPFCHRIFSSGQALGGHKRSHFLGAGAISASVSTIRPVKQDSRTGETLKIDLNLPAPADDDDTSQIAVSAVSDAEFVQPIKQS</sequence>
<reference evidence="4" key="1">
    <citation type="submission" date="2020-06" db="EMBL/GenBank/DDBJ databases">
        <authorList>
            <person name="Li T."/>
            <person name="Hu X."/>
            <person name="Zhang T."/>
            <person name="Song X."/>
            <person name="Zhang H."/>
            <person name="Dai N."/>
            <person name="Sheng W."/>
            <person name="Hou X."/>
            <person name="Wei L."/>
        </authorList>
    </citation>
    <scope>NUCLEOTIDE SEQUENCE</scope>
    <source>
        <strain evidence="4">KEN8</strain>
        <tissue evidence="4">Leaf</tissue>
    </source>
</reference>
<dbReference type="InterPro" id="IPR044303">
    <property type="entry name" value="ZAT1/4/9"/>
</dbReference>